<keyword evidence="2 7" id="KW-0813">Transport</keyword>
<protein>
    <submittedName>
        <fullName evidence="10">ABC transporter permease</fullName>
    </submittedName>
</protein>
<feature type="region of interest" description="Disordered" evidence="8">
    <location>
        <begin position="1"/>
        <end position="20"/>
    </location>
</feature>
<dbReference type="PANTHER" id="PTHR30151:SF38">
    <property type="entry name" value="ALIPHATIC SULFONATES TRANSPORT PERMEASE PROTEIN SSUC-RELATED"/>
    <property type="match status" value="1"/>
</dbReference>
<dbReference type="InterPro" id="IPR035906">
    <property type="entry name" value="MetI-like_sf"/>
</dbReference>
<evidence type="ECO:0000313" key="10">
    <source>
        <dbReference type="EMBL" id="GGG79560.1"/>
    </source>
</evidence>
<accession>A0A8J2ZLK2</accession>
<dbReference type="GO" id="GO:0005886">
    <property type="term" value="C:plasma membrane"/>
    <property type="evidence" value="ECO:0007669"/>
    <property type="project" value="UniProtKB-SubCell"/>
</dbReference>
<keyword evidence="5 7" id="KW-1133">Transmembrane helix</keyword>
<comment type="similarity">
    <text evidence="7">Belongs to the binding-protein-dependent transport system permease family.</text>
</comment>
<comment type="subcellular location">
    <subcellularLocation>
        <location evidence="1 7">Cell membrane</location>
        <topology evidence="1 7">Multi-pass membrane protein</topology>
    </subcellularLocation>
</comment>
<dbReference type="EMBL" id="BMJV01000006">
    <property type="protein sequence ID" value="GGG79560.1"/>
    <property type="molecule type" value="Genomic_DNA"/>
</dbReference>
<dbReference type="Proteomes" id="UP000617145">
    <property type="component" value="Unassembled WGS sequence"/>
</dbReference>
<proteinExistence type="inferred from homology"/>
<evidence type="ECO:0000256" key="3">
    <source>
        <dbReference type="ARBA" id="ARBA00022475"/>
    </source>
</evidence>
<dbReference type="PANTHER" id="PTHR30151">
    <property type="entry name" value="ALKANE SULFONATE ABC TRANSPORTER-RELATED, MEMBRANE SUBUNIT"/>
    <property type="match status" value="1"/>
</dbReference>
<dbReference type="Gene3D" id="1.10.3720.10">
    <property type="entry name" value="MetI-like"/>
    <property type="match status" value="1"/>
</dbReference>
<reference evidence="10" key="1">
    <citation type="journal article" date="2014" name="Int. J. Syst. Evol. Microbiol.">
        <title>Complete genome sequence of Corynebacterium casei LMG S-19264T (=DSM 44701T), isolated from a smear-ripened cheese.</title>
        <authorList>
            <consortium name="US DOE Joint Genome Institute (JGI-PGF)"/>
            <person name="Walter F."/>
            <person name="Albersmeier A."/>
            <person name="Kalinowski J."/>
            <person name="Ruckert C."/>
        </authorList>
    </citation>
    <scope>NUCLEOTIDE SEQUENCE</scope>
    <source>
        <strain evidence="10">CGMCC 1.15762</strain>
    </source>
</reference>
<keyword evidence="11" id="KW-1185">Reference proteome</keyword>
<dbReference type="CDD" id="cd06261">
    <property type="entry name" value="TM_PBP2"/>
    <property type="match status" value="1"/>
</dbReference>
<name>A0A8J2ZLK2_9RHOB</name>
<evidence type="ECO:0000256" key="4">
    <source>
        <dbReference type="ARBA" id="ARBA00022692"/>
    </source>
</evidence>
<reference evidence="10" key="2">
    <citation type="submission" date="2020-09" db="EMBL/GenBank/DDBJ databases">
        <authorList>
            <person name="Sun Q."/>
            <person name="Zhou Y."/>
        </authorList>
    </citation>
    <scope>NUCLEOTIDE SEQUENCE</scope>
    <source>
        <strain evidence="10">CGMCC 1.15762</strain>
    </source>
</reference>
<evidence type="ECO:0000256" key="6">
    <source>
        <dbReference type="ARBA" id="ARBA00023136"/>
    </source>
</evidence>
<evidence type="ECO:0000256" key="1">
    <source>
        <dbReference type="ARBA" id="ARBA00004651"/>
    </source>
</evidence>
<keyword evidence="6 7" id="KW-0472">Membrane</keyword>
<evidence type="ECO:0000256" key="7">
    <source>
        <dbReference type="RuleBase" id="RU363032"/>
    </source>
</evidence>
<evidence type="ECO:0000256" key="8">
    <source>
        <dbReference type="SAM" id="MobiDB-lite"/>
    </source>
</evidence>
<dbReference type="GO" id="GO:0055085">
    <property type="term" value="P:transmembrane transport"/>
    <property type="evidence" value="ECO:0007669"/>
    <property type="project" value="InterPro"/>
</dbReference>
<dbReference type="PROSITE" id="PS50928">
    <property type="entry name" value="ABC_TM1"/>
    <property type="match status" value="1"/>
</dbReference>
<evidence type="ECO:0000256" key="2">
    <source>
        <dbReference type="ARBA" id="ARBA00022448"/>
    </source>
</evidence>
<evidence type="ECO:0000259" key="9">
    <source>
        <dbReference type="PROSITE" id="PS50928"/>
    </source>
</evidence>
<feature type="transmembrane region" description="Helical" evidence="7">
    <location>
        <begin position="26"/>
        <end position="43"/>
    </location>
</feature>
<feature type="domain" description="ABC transmembrane type-1" evidence="9">
    <location>
        <begin position="76"/>
        <end position="258"/>
    </location>
</feature>
<evidence type="ECO:0000256" key="5">
    <source>
        <dbReference type="ARBA" id="ARBA00022989"/>
    </source>
</evidence>
<dbReference type="SUPFAM" id="SSF161098">
    <property type="entry name" value="MetI-like"/>
    <property type="match status" value="1"/>
</dbReference>
<dbReference type="Pfam" id="PF00528">
    <property type="entry name" value="BPD_transp_1"/>
    <property type="match status" value="1"/>
</dbReference>
<dbReference type="InterPro" id="IPR000515">
    <property type="entry name" value="MetI-like"/>
</dbReference>
<sequence>MLHTQQTAEHLPRAGARASGRRNGRLGVTALSILLLGLVWIVAATQTADSSVLPQPWELIAPFARATASGELPYHLGWTLMRVIAAFALAMSLGIALGLVMGRYPAVDRWLDAWLVIFLNLPALVLIVLCYLWIGLTETAAIAAVTLNKIPNVATVIREGARSLDPRLSDMAHAYRLPWLRRMRHVVLPQLMPFITASARSGVAVIWKIVLVVEFLGRSNGVGFQIHLYFQLFDVTMVLVYAFSFIAVMLAVEWMILQPWERRAARWRQ</sequence>
<evidence type="ECO:0000313" key="11">
    <source>
        <dbReference type="Proteomes" id="UP000617145"/>
    </source>
</evidence>
<keyword evidence="3" id="KW-1003">Cell membrane</keyword>
<feature type="transmembrane region" description="Helical" evidence="7">
    <location>
        <begin position="80"/>
        <end position="101"/>
    </location>
</feature>
<keyword evidence="4 7" id="KW-0812">Transmembrane</keyword>
<dbReference type="AlphaFoldDB" id="A0A8J2ZLK2"/>
<dbReference type="RefSeq" id="WP_188791129.1">
    <property type="nucleotide sequence ID" value="NZ_BMJV01000006.1"/>
</dbReference>
<comment type="caution">
    <text evidence="10">The sequence shown here is derived from an EMBL/GenBank/DDBJ whole genome shotgun (WGS) entry which is preliminary data.</text>
</comment>
<feature type="transmembrane region" description="Helical" evidence="7">
    <location>
        <begin position="236"/>
        <end position="257"/>
    </location>
</feature>
<feature type="transmembrane region" description="Helical" evidence="7">
    <location>
        <begin position="113"/>
        <end position="134"/>
    </location>
</feature>
<gene>
    <name evidence="10" type="ORF">GCM10011415_30970</name>
</gene>
<organism evidence="10 11">
    <name type="scientific">Salipiger pallidus</name>
    <dbReference type="NCBI Taxonomy" id="1775170"/>
    <lineage>
        <taxon>Bacteria</taxon>
        <taxon>Pseudomonadati</taxon>
        <taxon>Pseudomonadota</taxon>
        <taxon>Alphaproteobacteria</taxon>
        <taxon>Rhodobacterales</taxon>
        <taxon>Roseobacteraceae</taxon>
        <taxon>Salipiger</taxon>
    </lineage>
</organism>